<organism evidence="1 2">
    <name type="scientific">Streptomyces demainii</name>
    <dbReference type="NCBI Taxonomy" id="588122"/>
    <lineage>
        <taxon>Bacteria</taxon>
        <taxon>Bacillati</taxon>
        <taxon>Actinomycetota</taxon>
        <taxon>Actinomycetes</taxon>
        <taxon>Kitasatosporales</taxon>
        <taxon>Streptomycetaceae</taxon>
        <taxon>Streptomyces</taxon>
    </lineage>
</organism>
<gene>
    <name evidence="1" type="ORF">JOF35_006928</name>
</gene>
<keyword evidence="2" id="KW-1185">Reference proteome</keyword>
<dbReference type="RefSeq" id="WP_062014229.1">
    <property type="nucleotide sequence ID" value="NZ_JAURUE010000002.1"/>
</dbReference>
<protein>
    <submittedName>
        <fullName evidence="1">Uncharacterized protein</fullName>
    </submittedName>
</protein>
<dbReference type="Proteomes" id="UP001234880">
    <property type="component" value="Unassembled WGS sequence"/>
</dbReference>
<comment type="caution">
    <text evidence="1">The sequence shown here is derived from an EMBL/GenBank/DDBJ whole genome shotgun (WGS) entry which is preliminary data.</text>
</comment>
<sequence>MSAALADAPAGALTPVANSSGADFSVAVLDARPGTSGVHGDGSYATASYATTDIVETDLVKADIGEADIGEAGARPAGAVVRGRLSASGPR</sequence>
<reference evidence="1 2" key="1">
    <citation type="submission" date="2023-07" db="EMBL/GenBank/DDBJ databases">
        <title>Sequencing the genomes of 1000 actinobacteria strains.</title>
        <authorList>
            <person name="Klenk H.-P."/>
        </authorList>
    </citation>
    <scope>NUCLEOTIDE SEQUENCE [LARGE SCALE GENOMIC DNA]</scope>
    <source>
        <strain evidence="1 2">DSM 41600</strain>
    </source>
</reference>
<evidence type="ECO:0000313" key="2">
    <source>
        <dbReference type="Proteomes" id="UP001234880"/>
    </source>
</evidence>
<evidence type="ECO:0000313" key="1">
    <source>
        <dbReference type="EMBL" id="MDP9614590.1"/>
    </source>
</evidence>
<proteinExistence type="predicted"/>
<name>A0ABT9L1K2_9ACTN</name>
<dbReference type="EMBL" id="JAURUE010000002">
    <property type="protein sequence ID" value="MDP9614590.1"/>
    <property type="molecule type" value="Genomic_DNA"/>
</dbReference>
<accession>A0ABT9L1K2</accession>